<dbReference type="Gene3D" id="3.40.50.300">
    <property type="entry name" value="P-loop containing nucleotide triphosphate hydrolases"/>
    <property type="match status" value="2"/>
</dbReference>
<dbReference type="InterPro" id="IPR014001">
    <property type="entry name" value="Helicase_ATP-bd"/>
</dbReference>
<accession>A0ABW4B2U4</accession>
<keyword evidence="2 7" id="KW-0378">Hydrolase</keyword>
<dbReference type="Pfam" id="PF00271">
    <property type="entry name" value="Helicase_C"/>
    <property type="match status" value="1"/>
</dbReference>
<evidence type="ECO:0000256" key="4">
    <source>
        <dbReference type="ARBA" id="ARBA00022840"/>
    </source>
</evidence>
<dbReference type="RefSeq" id="WP_377368018.1">
    <property type="nucleotide sequence ID" value="NZ_JBHTMN010000013.1"/>
</dbReference>
<evidence type="ECO:0000256" key="1">
    <source>
        <dbReference type="ARBA" id="ARBA00022741"/>
    </source>
</evidence>
<name>A0ABW4B2U4_9GAMM</name>
<dbReference type="InterPro" id="IPR013689">
    <property type="entry name" value="RNA_helicase_ATP-dep_HrpB_C"/>
</dbReference>
<dbReference type="GO" id="GO:0016787">
    <property type="term" value="F:hydrolase activity"/>
    <property type="evidence" value="ECO:0007669"/>
    <property type="project" value="UniProtKB-KW"/>
</dbReference>
<dbReference type="SMART" id="SM00847">
    <property type="entry name" value="HA2"/>
    <property type="match status" value="1"/>
</dbReference>
<dbReference type="Gene3D" id="1.20.120.1080">
    <property type="match status" value="1"/>
</dbReference>
<feature type="domain" description="Helicase ATP-binding" evidence="5">
    <location>
        <begin position="15"/>
        <end position="181"/>
    </location>
</feature>
<dbReference type="InterPro" id="IPR010225">
    <property type="entry name" value="HrpB"/>
</dbReference>
<dbReference type="SMART" id="SM00487">
    <property type="entry name" value="DEXDc"/>
    <property type="match status" value="1"/>
</dbReference>
<evidence type="ECO:0000313" key="7">
    <source>
        <dbReference type="EMBL" id="MFD1384104.1"/>
    </source>
</evidence>
<sequence>MTLALPIYSILPALQSQLAQQHEAILEAAPGAGKTTAVPLAFLDAAWLGQRKIIMLEPRRLAAKSAAKRLADQLGEPLGQRVGYQIRQEGRQSHSTQILVVTEGILTRMLQEDPSLDDVALIIFDEFHERNLHSDLAFALSLQARELFREEDPLKLLVMSATLDSERLTQLLHCDPLVCEGRQFPIEFRYNNLVLKQTDIPQQVAKQIRAALQTDSGSILVFLPGQREIHKVRDMLDGTLMESVQLLTLYGDMTLSEQEQVIAPAPEGQRKVVLATNIAQTSLTIDGIQVVIDSGLSREARFDAKTATTRLHTRRASQAETTQRAGRAGRLQAGVCYRWWSQEQQYRLSAHNAPQIELEDLSQLLMDVASWGVQTREELDWISPPPDAHWQQAKDLLTQLEILAPAEHLALTALGESLAQIPLPPRLARLLMAGSQLGNNQAALAAAALLYEGSPKSLSESDLTGAIAWAAKGRTWERTLAGLAKHLPPTQTSASNSLAQCLAMAFPDRIAMRQRQQGNETVFKLSNGRQALLPNHDTNAPHEFLIALELGGHADRDADYLYLTHPISLAEIEQALANQLNLIERCEWDKSNGGLMGAMETWLGKLLLKQEPIAELPDDAVTMATCAYIRKQGLQVLNWDDQSLALRARIAFAHKHLDPTLPDASDHCLLETLEDWLGPFLTGVKRIQQLEKLPLQEPLMALLDWPQQQLLNRLPIRIPVASGSQIKVDYQGDQAVIRVKLQEMFGEIQSPTIAGQTVKIELLSPAQRPLAVTMDLAFFWREAYPDVRKEMRGRYPKHPWPEDPLTAVATAKTNRALRDSE</sequence>
<dbReference type="Pfam" id="PF08482">
    <property type="entry name" value="HrpB_C"/>
    <property type="match status" value="1"/>
</dbReference>
<evidence type="ECO:0000259" key="5">
    <source>
        <dbReference type="PROSITE" id="PS51192"/>
    </source>
</evidence>
<dbReference type="PROSITE" id="PS51194">
    <property type="entry name" value="HELICASE_CTER"/>
    <property type="match status" value="1"/>
</dbReference>
<gene>
    <name evidence="7" type="primary">hrpB</name>
    <name evidence="7" type="ORF">ACFQ45_12040</name>
</gene>
<dbReference type="EMBL" id="JBHTMN010000013">
    <property type="protein sequence ID" value="MFD1384104.1"/>
    <property type="molecule type" value="Genomic_DNA"/>
</dbReference>
<evidence type="ECO:0000256" key="3">
    <source>
        <dbReference type="ARBA" id="ARBA00022806"/>
    </source>
</evidence>
<dbReference type="PANTHER" id="PTHR43519:SF1">
    <property type="entry name" value="ATP-DEPENDENT RNA HELICASE HRPB"/>
    <property type="match status" value="1"/>
</dbReference>
<feature type="domain" description="Helicase C-terminal" evidence="6">
    <location>
        <begin position="204"/>
        <end position="369"/>
    </location>
</feature>
<dbReference type="InterPro" id="IPR007502">
    <property type="entry name" value="Helicase-assoc_dom"/>
</dbReference>
<evidence type="ECO:0000256" key="2">
    <source>
        <dbReference type="ARBA" id="ARBA00022801"/>
    </source>
</evidence>
<keyword evidence="4" id="KW-0067">ATP-binding</keyword>
<dbReference type="InterPro" id="IPR001650">
    <property type="entry name" value="Helicase_C-like"/>
</dbReference>
<dbReference type="SUPFAM" id="SSF52540">
    <property type="entry name" value="P-loop containing nucleoside triphosphate hydrolases"/>
    <property type="match status" value="1"/>
</dbReference>
<dbReference type="InterPro" id="IPR049614">
    <property type="entry name" value="HrpB_DEXH"/>
</dbReference>
<protein>
    <submittedName>
        <fullName evidence="7">ATP-dependent helicase HrpB</fullName>
        <ecNumber evidence="7">3.6.4.13</ecNumber>
    </submittedName>
</protein>
<comment type="caution">
    <text evidence="7">The sequence shown here is derived from an EMBL/GenBank/DDBJ whole genome shotgun (WGS) entry which is preliminary data.</text>
</comment>
<reference evidence="8" key="1">
    <citation type="journal article" date="2019" name="Int. J. Syst. Evol. Microbiol.">
        <title>The Global Catalogue of Microorganisms (GCM) 10K type strain sequencing project: providing services to taxonomists for standard genome sequencing and annotation.</title>
        <authorList>
            <consortium name="The Broad Institute Genomics Platform"/>
            <consortium name="The Broad Institute Genome Sequencing Center for Infectious Disease"/>
            <person name="Wu L."/>
            <person name="Ma J."/>
        </authorList>
    </citation>
    <scope>NUCLEOTIDE SEQUENCE [LARGE SCALE GENOMIC DNA]</scope>
    <source>
        <strain evidence="8">JCM 30774</strain>
    </source>
</reference>
<dbReference type="PIRSF" id="PIRSF005496">
    <property type="entry name" value="ATP_hel_hrpB"/>
    <property type="match status" value="1"/>
</dbReference>
<dbReference type="InterPro" id="IPR011545">
    <property type="entry name" value="DEAD/DEAH_box_helicase_dom"/>
</dbReference>
<keyword evidence="3 7" id="KW-0347">Helicase</keyword>
<evidence type="ECO:0000313" key="8">
    <source>
        <dbReference type="Proteomes" id="UP001597059"/>
    </source>
</evidence>
<proteinExistence type="predicted"/>
<dbReference type="PANTHER" id="PTHR43519">
    <property type="entry name" value="ATP-DEPENDENT RNA HELICASE HRPB"/>
    <property type="match status" value="1"/>
</dbReference>
<dbReference type="GO" id="GO:0003724">
    <property type="term" value="F:RNA helicase activity"/>
    <property type="evidence" value="ECO:0007669"/>
    <property type="project" value="UniProtKB-EC"/>
</dbReference>
<dbReference type="Pfam" id="PF00270">
    <property type="entry name" value="DEAD"/>
    <property type="match status" value="1"/>
</dbReference>
<keyword evidence="1" id="KW-0547">Nucleotide-binding</keyword>
<keyword evidence="8" id="KW-1185">Reference proteome</keyword>
<evidence type="ECO:0000259" key="6">
    <source>
        <dbReference type="PROSITE" id="PS51194"/>
    </source>
</evidence>
<dbReference type="PROSITE" id="PS51192">
    <property type="entry name" value="HELICASE_ATP_BIND_1"/>
    <property type="match status" value="1"/>
</dbReference>
<dbReference type="CDD" id="cd18791">
    <property type="entry name" value="SF2_C_RHA"/>
    <property type="match status" value="1"/>
</dbReference>
<dbReference type="Proteomes" id="UP001597059">
    <property type="component" value="Unassembled WGS sequence"/>
</dbReference>
<dbReference type="EC" id="3.6.4.13" evidence="7"/>
<organism evidence="7 8">
    <name type="scientific">Rhodanobacter aciditrophus</name>
    <dbReference type="NCBI Taxonomy" id="1623218"/>
    <lineage>
        <taxon>Bacteria</taxon>
        <taxon>Pseudomonadati</taxon>
        <taxon>Pseudomonadota</taxon>
        <taxon>Gammaproteobacteria</taxon>
        <taxon>Lysobacterales</taxon>
        <taxon>Rhodanobacteraceae</taxon>
        <taxon>Rhodanobacter</taxon>
    </lineage>
</organism>
<dbReference type="SMART" id="SM00490">
    <property type="entry name" value="HELICc"/>
    <property type="match status" value="1"/>
</dbReference>
<dbReference type="InterPro" id="IPR027417">
    <property type="entry name" value="P-loop_NTPase"/>
</dbReference>
<dbReference type="CDD" id="cd17990">
    <property type="entry name" value="DEXHc_HrpB"/>
    <property type="match status" value="1"/>
</dbReference>
<dbReference type="NCBIfam" id="TIGR01970">
    <property type="entry name" value="DEAH_box_HrpB"/>
    <property type="match status" value="1"/>
</dbReference>